<organism evidence="1">
    <name type="scientific">marine sediment metagenome</name>
    <dbReference type="NCBI Taxonomy" id="412755"/>
    <lineage>
        <taxon>unclassified sequences</taxon>
        <taxon>metagenomes</taxon>
        <taxon>ecological metagenomes</taxon>
    </lineage>
</organism>
<comment type="caution">
    <text evidence="1">The sequence shown here is derived from an EMBL/GenBank/DDBJ whole genome shotgun (WGS) entry which is preliminary data.</text>
</comment>
<proteinExistence type="predicted"/>
<dbReference type="AlphaFoldDB" id="X1L8T9"/>
<dbReference type="EMBL" id="BARV01003036">
    <property type="protein sequence ID" value="GAH98844.1"/>
    <property type="molecule type" value="Genomic_DNA"/>
</dbReference>
<name>X1L8T9_9ZZZZ</name>
<evidence type="ECO:0000313" key="1">
    <source>
        <dbReference type="EMBL" id="GAH98844.1"/>
    </source>
</evidence>
<protein>
    <submittedName>
        <fullName evidence="1">Uncharacterized protein</fullName>
    </submittedName>
</protein>
<reference evidence="1" key="1">
    <citation type="journal article" date="2014" name="Front. Microbiol.">
        <title>High frequency of phylogenetically diverse reductive dehalogenase-homologous genes in deep subseafloor sedimentary metagenomes.</title>
        <authorList>
            <person name="Kawai M."/>
            <person name="Futagami T."/>
            <person name="Toyoda A."/>
            <person name="Takaki Y."/>
            <person name="Nishi S."/>
            <person name="Hori S."/>
            <person name="Arai W."/>
            <person name="Tsubouchi T."/>
            <person name="Morono Y."/>
            <person name="Uchiyama I."/>
            <person name="Ito T."/>
            <person name="Fujiyama A."/>
            <person name="Inagaki F."/>
            <person name="Takami H."/>
        </authorList>
    </citation>
    <scope>NUCLEOTIDE SEQUENCE</scope>
    <source>
        <strain evidence="1">Expedition CK06-06</strain>
    </source>
</reference>
<gene>
    <name evidence="1" type="ORF">S06H3_07485</name>
</gene>
<accession>X1L8T9</accession>
<sequence>MQELILVFGIDMRRGTKTFTTEYMKHGLYPFLGGALLHKAANRLGVNRAIARSGIPWIRI</sequence>